<sequence length="173" mass="19040">MAINACLQTLLAFLNKNKDRLFSKSEISKPLTAWFDTLCLAKMPRRISPKNLKDFAAAKATDLKLILERIELGDKNISKVVAPIIQAEPVKAVEPTEVVKAVEEPVASGSETNMVEISLKGDKTLKPTLTERALEKLKVIVLFAAIGGIVLGAFNQMNDGKAQLEQDKLELRR</sequence>
<organism evidence="1">
    <name type="scientific">Rhizophagus irregularis (strain DAOM 181602 / DAOM 197198 / MUCL 43194)</name>
    <name type="common">Arbuscular mycorrhizal fungus</name>
    <name type="synonym">Glomus intraradices</name>
    <dbReference type="NCBI Taxonomy" id="747089"/>
    <lineage>
        <taxon>Eukaryota</taxon>
        <taxon>Fungi</taxon>
        <taxon>Fungi incertae sedis</taxon>
        <taxon>Mucoromycota</taxon>
        <taxon>Glomeromycotina</taxon>
        <taxon>Glomeromycetes</taxon>
        <taxon>Glomerales</taxon>
        <taxon>Glomeraceae</taxon>
        <taxon>Rhizophagus</taxon>
    </lineage>
</organism>
<dbReference type="AlphaFoldDB" id="U9SP72"/>
<accession>U9SP72</accession>
<protein>
    <submittedName>
        <fullName evidence="1">Uncharacterized protein</fullName>
    </submittedName>
</protein>
<dbReference type="HOGENOM" id="CLU_1548427_0_0_1"/>
<name>U9SP72_RHIID</name>
<reference evidence="1" key="1">
    <citation type="submission" date="2013-07" db="EMBL/GenBank/DDBJ databases">
        <title>The genome of an arbuscular mycorrhizal fungus provides insights into the evolution of the oldest plant symbiosis.</title>
        <authorList>
            <consortium name="DOE Joint Genome Institute"/>
            <person name="Tisserant E."/>
            <person name="Malbreil M."/>
            <person name="Kuo A."/>
            <person name="Kohler A."/>
            <person name="Symeonidi A."/>
            <person name="Balestrini R."/>
            <person name="Charron P."/>
            <person name="Duensing N."/>
            <person name="Frei-dit-Frey N."/>
            <person name="Gianinazzi-Pearson V."/>
            <person name="Gilbert B."/>
            <person name="Handa Y."/>
            <person name="Hijri M."/>
            <person name="Kaul R."/>
            <person name="Kawaguchi M."/>
            <person name="Krajinski F."/>
            <person name="Lammers P."/>
            <person name="Lapierre D."/>
            <person name="Masclaux F.G."/>
            <person name="Murat C."/>
            <person name="Morin E."/>
            <person name="Ndikumana S."/>
            <person name="Pagni M."/>
            <person name="Petitpierre D."/>
            <person name="Requena N."/>
            <person name="Rosikiewicz P."/>
            <person name="Riley R."/>
            <person name="Saito K."/>
            <person name="San Clemente H."/>
            <person name="Shapiro H."/>
            <person name="van Tuinen D."/>
            <person name="Becard G."/>
            <person name="Bonfante P."/>
            <person name="Paszkowski U."/>
            <person name="Shachar-Hill Y."/>
            <person name="Young J.P."/>
            <person name="Sanders I.R."/>
            <person name="Henrissat B."/>
            <person name="Rensing S.A."/>
            <person name="Grigoriev I.V."/>
            <person name="Corradi N."/>
            <person name="Roux C."/>
            <person name="Martin F."/>
        </authorList>
    </citation>
    <scope>NUCLEOTIDE SEQUENCE</scope>
    <source>
        <strain evidence="1">DAOM 197198</strain>
    </source>
</reference>
<dbReference type="EMBL" id="KI299345">
    <property type="protein sequence ID" value="ERZ97758.1"/>
    <property type="molecule type" value="Genomic_DNA"/>
</dbReference>
<gene>
    <name evidence="1" type="ORF">GLOINDRAFT_88832</name>
</gene>
<evidence type="ECO:0000313" key="1">
    <source>
        <dbReference type="EMBL" id="ERZ97758.1"/>
    </source>
</evidence>
<proteinExistence type="predicted"/>